<evidence type="ECO:0000259" key="12">
    <source>
        <dbReference type="Pfam" id="PF08245"/>
    </source>
</evidence>
<evidence type="ECO:0000256" key="8">
    <source>
        <dbReference type="ARBA" id="ARBA00030592"/>
    </source>
</evidence>
<comment type="similarity">
    <text evidence="1 10">Belongs to the folylpolyglutamate synthase family.</text>
</comment>
<evidence type="ECO:0000256" key="2">
    <source>
        <dbReference type="ARBA" id="ARBA00013025"/>
    </source>
</evidence>
<keyword evidence="4" id="KW-0479">Metal-binding</keyword>
<dbReference type="GO" id="GO:0008841">
    <property type="term" value="F:dihydrofolate synthase activity"/>
    <property type="evidence" value="ECO:0007669"/>
    <property type="project" value="TreeGrafter"/>
</dbReference>
<evidence type="ECO:0000256" key="3">
    <source>
        <dbReference type="ARBA" id="ARBA00022598"/>
    </source>
</evidence>
<name>E7GT76_CLOS6</name>
<keyword evidence="3 10" id="KW-0436">Ligase</keyword>
<dbReference type="NCBIfam" id="TIGR01499">
    <property type="entry name" value="folC"/>
    <property type="match status" value="1"/>
</dbReference>
<dbReference type="GO" id="GO:0005524">
    <property type="term" value="F:ATP binding"/>
    <property type="evidence" value="ECO:0007669"/>
    <property type="project" value="UniProtKB-KW"/>
</dbReference>
<dbReference type="SUPFAM" id="SSF53244">
    <property type="entry name" value="MurD-like peptide ligases, peptide-binding domain"/>
    <property type="match status" value="1"/>
</dbReference>
<dbReference type="Gene3D" id="3.90.190.20">
    <property type="entry name" value="Mur ligase, C-terminal domain"/>
    <property type="match status" value="1"/>
</dbReference>
<protein>
    <recommendedName>
        <fullName evidence="2">tetrahydrofolate synthase</fullName>
        <ecNumber evidence="2">6.3.2.17</ecNumber>
    </recommendedName>
    <alternativeName>
        <fullName evidence="8">Tetrahydrofolylpolyglutamate synthase</fullName>
    </alternativeName>
</protein>
<accession>E7GT76</accession>
<dbReference type="InterPro" id="IPR036565">
    <property type="entry name" value="Mur-like_cat_sf"/>
</dbReference>
<evidence type="ECO:0000256" key="10">
    <source>
        <dbReference type="PIRNR" id="PIRNR001563"/>
    </source>
</evidence>
<keyword evidence="5 10" id="KW-0547">Nucleotide-binding</keyword>
<dbReference type="InterPro" id="IPR036615">
    <property type="entry name" value="Mur_ligase_C_dom_sf"/>
</dbReference>
<comment type="caution">
    <text evidence="13">The sequence shown here is derived from an EMBL/GenBank/DDBJ whole genome shotgun (WGS) entry which is preliminary data.</text>
</comment>
<dbReference type="PANTHER" id="PTHR11136">
    <property type="entry name" value="FOLYLPOLYGLUTAMATE SYNTHASE-RELATED"/>
    <property type="match status" value="1"/>
</dbReference>
<gene>
    <name evidence="13" type="ORF">HMPREF9474_04121</name>
</gene>
<dbReference type="SUPFAM" id="SSF53623">
    <property type="entry name" value="MurD-like peptide ligases, catalytic domain"/>
    <property type="match status" value="1"/>
</dbReference>
<dbReference type="AlphaFoldDB" id="E7GT76"/>
<dbReference type="HOGENOM" id="CLU_015869_1_1_9"/>
<comment type="catalytic activity">
    <reaction evidence="9">
        <text>(6S)-5,6,7,8-tetrahydrofolyl-(gamma-L-Glu)(n) + L-glutamate + ATP = (6S)-5,6,7,8-tetrahydrofolyl-(gamma-L-Glu)(n+1) + ADP + phosphate + H(+)</text>
        <dbReference type="Rhea" id="RHEA:10580"/>
        <dbReference type="Rhea" id="RHEA-COMP:14738"/>
        <dbReference type="Rhea" id="RHEA-COMP:14740"/>
        <dbReference type="ChEBI" id="CHEBI:15378"/>
        <dbReference type="ChEBI" id="CHEBI:29985"/>
        <dbReference type="ChEBI" id="CHEBI:30616"/>
        <dbReference type="ChEBI" id="CHEBI:43474"/>
        <dbReference type="ChEBI" id="CHEBI:141005"/>
        <dbReference type="ChEBI" id="CHEBI:456216"/>
        <dbReference type="EC" id="6.3.2.17"/>
    </reaction>
</comment>
<feature type="domain" description="Mur ligase C-terminal" evidence="11">
    <location>
        <begin position="303"/>
        <end position="439"/>
    </location>
</feature>
<evidence type="ECO:0000313" key="14">
    <source>
        <dbReference type="Proteomes" id="UP000002970"/>
    </source>
</evidence>
<dbReference type="EC" id="6.3.2.17" evidence="2"/>
<keyword evidence="7" id="KW-0460">Magnesium</keyword>
<dbReference type="Pfam" id="PF02875">
    <property type="entry name" value="Mur_ligase_C"/>
    <property type="match status" value="1"/>
</dbReference>
<reference evidence="13 14" key="1">
    <citation type="submission" date="2010-12" db="EMBL/GenBank/DDBJ databases">
        <title>The Genome Sequence of Clostridium symbiosum strain WAL-14163.</title>
        <authorList>
            <person name="Earl A."/>
            <person name="Ward D."/>
            <person name="Feldgarden M."/>
            <person name="Gevers D."/>
            <person name="Finegold S.M."/>
            <person name="Summanen P.H."/>
            <person name="Molitoris D.R."/>
            <person name="Vaisanen M.L."/>
            <person name="Daigneault M."/>
            <person name="Young S.K."/>
            <person name="Zeng Q."/>
            <person name="Gargeya S."/>
            <person name="Fitzgerald M."/>
            <person name="Haas B."/>
            <person name="Abouelleil A."/>
            <person name="Alvarado L."/>
            <person name="Arachchi H.M."/>
            <person name="Berlin A."/>
            <person name="Brown A."/>
            <person name="Chapman S.B."/>
            <person name="Chen Z."/>
            <person name="Dunbar C."/>
            <person name="Freedman E."/>
            <person name="Gearin G."/>
            <person name="Gellesch M."/>
            <person name="Goldberg J."/>
            <person name="Griggs A."/>
            <person name="Gujja S."/>
            <person name="Heilman E."/>
            <person name="Heiman D."/>
            <person name="Howarth C."/>
            <person name="Larson L."/>
            <person name="Lui A."/>
            <person name="MacDonald P.J.P."/>
            <person name="Mehta T."/>
            <person name="Montmayeur A."/>
            <person name="Murphy C."/>
            <person name="Neiman D."/>
            <person name="Pearson M."/>
            <person name="Priest M."/>
            <person name="Roberts A."/>
            <person name="Saif S."/>
            <person name="Shea T."/>
            <person name="Shenoy N."/>
            <person name="Sisk P."/>
            <person name="Stolte C."/>
            <person name="Sykes S."/>
            <person name="White J."/>
            <person name="Yandava C."/>
            <person name="Nusbaum C."/>
            <person name="Birren B."/>
        </authorList>
    </citation>
    <scope>NUCLEOTIDE SEQUENCE [LARGE SCALE GENOMIC DNA]</scope>
    <source>
        <strain evidence="13 14">WAL-14163</strain>
    </source>
</reference>
<sequence length="455" mass="50273">MEDMMKEQNAAVNEAAEYLDQIPKFSKEKHTVETVREMLKILGISQEDMKIVHIAGTNGKGSVCAFLSSILRESGHSFAVFTSPHLLSIRERFAFNGRDVEDELFLFAFRKVCDALEAFGEIGAGHPSYFEFLFLMFMVMVKESPCDYVILETGLGGRLDATNCVEHPLAAVITSVSLDHMEYLGDTVSKIAGEKAGIIKAGVPVIFDNTSAEASSVIRAKAEEMGSRAWPVDNTSYSGLELDGDHLKLLAKNKDGDREYRLDIPFAAEYQAVNSMLAFRTAELMGIGEDVICRGIGQAVWPGRMEQIMKDVYLDGAHNEGGIREFAKAARTIAARHGGRKILVFAVVSDKEYREMAEILCREFMPDVLILTQIEYGRGLAINELNQAAHDAWNAVDGRAGTRDNGSGHDIRVIKTVEEALKEAVNEKKAEDTVFCAGSLYLIGEIKDVLRRNKT</sequence>
<dbReference type="PIRSF" id="PIRSF001563">
    <property type="entry name" value="Folylpolyglu_synth"/>
    <property type="match status" value="1"/>
</dbReference>
<evidence type="ECO:0000256" key="4">
    <source>
        <dbReference type="ARBA" id="ARBA00022723"/>
    </source>
</evidence>
<evidence type="ECO:0000256" key="6">
    <source>
        <dbReference type="ARBA" id="ARBA00022840"/>
    </source>
</evidence>
<dbReference type="EMBL" id="ADLQ01000094">
    <property type="protein sequence ID" value="EGA91953.1"/>
    <property type="molecule type" value="Genomic_DNA"/>
</dbReference>
<dbReference type="InterPro" id="IPR013221">
    <property type="entry name" value="Mur_ligase_cen"/>
</dbReference>
<evidence type="ECO:0000259" key="11">
    <source>
        <dbReference type="Pfam" id="PF02875"/>
    </source>
</evidence>
<feature type="domain" description="Mur ligase central" evidence="12">
    <location>
        <begin position="141"/>
        <end position="280"/>
    </location>
</feature>
<proteinExistence type="inferred from homology"/>
<evidence type="ECO:0000256" key="1">
    <source>
        <dbReference type="ARBA" id="ARBA00008276"/>
    </source>
</evidence>
<dbReference type="InterPro" id="IPR004101">
    <property type="entry name" value="Mur_ligase_C"/>
</dbReference>
<dbReference type="InterPro" id="IPR001645">
    <property type="entry name" value="Folylpolyglutamate_synth"/>
</dbReference>
<dbReference type="GO" id="GO:0005737">
    <property type="term" value="C:cytoplasm"/>
    <property type="evidence" value="ECO:0007669"/>
    <property type="project" value="TreeGrafter"/>
</dbReference>
<keyword evidence="6 10" id="KW-0067">ATP-binding</keyword>
<keyword evidence="14" id="KW-1185">Reference proteome</keyword>
<dbReference type="GO" id="GO:0046872">
    <property type="term" value="F:metal ion binding"/>
    <property type="evidence" value="ECO:0007669"/>
    <property type="project" value="UniProtKB-KW"/>
</dbReference>
<evidence type="ECO:0000256" key="5">
    <source>
        <dbReference type="ARBA" id="ARBA00022741"/>
    </source>
</evidence>
<evidence type="ECO:0000256" key="9">
    <source>
        <dbReference type="ARBA" id="ARBA00047493"/>
    </source>
</evidence>
<evidence type="ECO:0000256" key="7">
    <source>
        <dbReference type="ARBA" id="ARBA00022842"/>
    </source>
</evidence>
<dbReference type="Gene3D" id="3.40.1190.10">
    <property type="entry name" value="Mur-like, catalytic domain"/>
    <property type="match status" value="1"/>
</dbReference>
<dbReference type="eggNOG" id="COG0285">
    <property type="taxonomic scope" value="Bacteria"/>
</dbReference>
<dbReference type="Proteomes" id="UP000002970">
    <property type="component" value="Unassembled WGS sequence"/>
</dbReference>
<dbReference type="GO" id="GO:0004326">
    <property type="term" value="F:tetrahydrofolylpolyglutamate synthase activity"/>
    <property type="evidence" value="ECO:0007669"/>
    <property type="project" value="UniProtKB-EC"/>
</dbReference>
<evidence type="ECO:0000313" key="13">
    <source>
        <dbReference type="EMBL" id="EGA91953.1"/>
    </source>
</evidence>
<dbReference type="STRING" id="1512.GCA_900049235_04453"/>
<dbReference type="PANTHER" id="PTHR11136:SF0">
    <property type="entry name" value="DIHYDROFOLATE SYNTHETASE-RELATED"/>
    <property type="match status" value="1"/>
</dbReference>
<dbReference type="PROSITE" id="PS01011">
    <property type="entry name" value="FOLYLPOLYGLU_SYNT_1"/>
    <property type="match status" value="1"/>
</dbReference>
<dbReference type="InterPro" id="IPR018109">
    <property type="entry name" value="Folylpolyglutamate_synth_CS"/>
</dbReference>
<dbReference type="Pfam" id="PF08245">
    <property type="entry name" value="Mur_ligase_M"/>
    <property type="match status" value="1"/>
</dbReference>
<organism evidence="13 14">
    <name type="scientific">Clostridium symbiosum (strain WAL-14163)</name>
    <dbReference type="NCBI Taxonomy" id="742740"/>
    <lineage>
        <taxon>Bacteria</taxon>
        <taxon>Bacillati</taxon>
        <taxon>Bacillota</taxon>
        <taxon>Clostridia</taxon>
        <taxon>Lachnospirales</taxon>
        <taxon>Lachnospiraceae</taxon>
        <taxon>Otoolea</taxon>
    </lineage>
</organism>